<proteinExistence type="predicted"/>
<evidence type="ECO:0000313" key="4">
    <source>
        <dbReference type="Proteomes" id="UP000614469"/>
    </source>
</evidence>
<feature type="domain" description="DUF2089" evidence="2">
    <location>
        <begin position="8"/>
        <end position="38"/>
    </location>
</feature>
<comment type="caution">
    <text evidence="3">The sequence shown here is derived from an EMBL/GenBank/DDBJ whole genome shotgun (WGS) entry which is preliminary data.</text>
</comment>
<name>A0A8J6TKR2_9CHLR</name>
<dbReference type="AlphaFoldDB" id="A0A8J6TKR2"/>
<dbReference type="Pfam" id="PF22747">
    <property type="entry name" value="Zn_ribbon_DUF2089"/>
    <property type="match status" value="1"/>
</dbReference>
<reference evidence="3 4" key="1">
    <citation type="submission" date="2020-08" db="EMBL/GenBank/DDBJ databases">
        <title>Bridging the membrane lipid divide: bacteria of the FCB group superphylum have the potential to synthesize archaeal ether lipids.</title>
        <authorList>
            <person name="Villanueva L."/>
            <person name="Von Meijenfeldt F.A.B."/>
            <person name="Westbye A.B."/>
            <person name="Yadav S."/>
            <person name="Hopmans E.C."/>
            <person name="Dutilh B.E."/>
            <person name="Sinninghe Damste J.S."/>
        </authorList>
    </citation>
    <scope>NUCLEOTIDE SEQUENCE [LARGE SCALE GENOMIC DNA]</scope>
    <source>
        <strain evidence="3">NIOZ-UU36</strain>
    </source>
</reference>
<dbReference type="EMBL" id="JACNJN010000206">
    <property type="protein sequence ID" value="MBC8336882.1"/>
    <property type="molecule type" value="Genomic_DNA"/>
</dbReference>
<dbReference type="InterPro" id="IPR053957">
    <property type="entry name" value="DUF2089_Zn_ribbon"/>
</dbReference>
<organism evidence="3 4">
    <name type="scientific">Candidatus Desulfolinea nitratireducens</name>
    <dbReference type="NCBI Taxonomy" id="2841698"/>
    <lineage>
        <taxon>Bacteria</taxon>
        <taxon>Bacillati</taxon>
        <taxon>Chloroflexota</taxon>
        <taxon>Anaerolineae</taxon>
        <taxon>Anaerolineales</taxon>
        <taxon>Anaerolineales incertae sedis</taxon>
        <taxon>Candidatus Desulfolinea</taxon>
    </lineage>
</organism>
<protein>
    <submittedName>
        <fullName evidence="3">DUF2089 domain-containing protein</fullName>
    </submittedName>
</protein>
<evidence type="ECO:0000259" key="1">
    <source>
        <dbReference type="Pfam" id="PF09862"/>
    </source>
</evidence>
<sequence length="129" mass="14506">MNPALTQCPVCKDELVVTRLHCSSCNTTIDGRFFSGPFSSLSREQMEFVEVFVRCEGKITRVEAELKLSYPTIRNRLHEVIRAMGYEPGKDDLMMDDIKGEKRRTTLEDLDAGRISAEEAMSILGGEEG</sequence>
<feature type="domain" description="DUF2089" evidence="1">
    <location>
        <begin position="41"/>
        <end position="87"/>
    </location>
</feature>
<dbReference type="Proteomes" id="UP000614469">
    <property type="component" value="Unassembled WGS sequence"/>
</dbReference>
<dbReference type="Pfam" id="PF09862">
    <property type="entry name" value="DUF2089"/>
    <property type="match status" value="1"/>
</dbReference>
<evidence type="ECO:0000313" key="3">
    <source>
        <dbReference type="EMBL" id="MBC8336882.1"/>
    </source>
</evidence>
<accession>A0A8J6TKR2</accession>
<evidence type="ECO:0000259" key="2">
    <source>
        <dbReference type="Pfam" id="PF22747"/>
    </source>
</evidence>
<gene>
    <name evidence="3" type="ORF">H8E29_16620</name>
</gene>
<dbReference type="InterPro" id="IPR018658">
    <property type="entry name" value="DUF2089"/>
</dbReference>